<reference evidence="2 3" key="1">
    <citation type="journal article" date="2022" name="Nat. Ecol. Evol.">
        <title>A masculinizing supergene underlies an exaggerated male reproductive morph in a spider.</title>
        <authorList>
            <person name="Hendrickx F."/>
            <person name="De Corte Z."/>
            <person name="Sonet G."/>
            <person name="Van Belleghem S.M."/>
            <person name="Kostlbacher S."/>
            <person name="Vangestel C."/>
        </authorList>
    </citation>
    <scope>NUCLEOTIDE SEQUENCE [LARGE SCALE GENOMIC DNA]</scope>
    <source>
        <strain evidence="2">W744_W776</strain>
    </source>
</reference>
<evidence type="ECO:0000313" key="2">
    <source>
        <dbReference type="EMBL" id="KAG8192867.1"/>
    </source>
</evidence>
<gene>
    <name evidence="2" type="ORF">JTE90_014643</name>
</gene>
<protein>
    <submittedName>
        <fullName evidence="2">Uncharacterized protein</fullName>
    </submittedName>
</protein>
<feature type="coiled-coil region" evidence="1">
    <location>
        <begin position="37"/>
        <end position="106"/>
    </location>
</feature>
<name>A0AAV6V8C7_9ARAC</name>
<dbReference type="AlphaFoldDB" id="A0AAV6V8C7"/>
<evidence type="ECO:0000256" key="1">
    <source>
        <dbReference type="SAM" id="Coils"/>
    </source>
</evidence>
<proteinExistence type="predicted"/>
<comment type="caution">
    <text evidence="2">The sequence shown here is derived from an EMBL/GenBank/DDBJ whole genome shotgun (WGS) entry which is preliminary data.</text>
</comment>
<sequence length="232" mass="26695">MEGKENIPVSNIRNSIESLQKERSKAESYLYELIEMRKSLEVKADQLDVEISQLNEEANRIEASKVIVEFKAAKQEKDADQLEQKNKSLAETYKNLQSKMKGYKEKRSADLERFENEIAPLCERFATASSIYNENSIQAETEKVYKDIEEIGKEYEEMSVALNNSRMELDDLILYQAPYNAKELGIPLAQRKTVLSIFEDAQMEAEARIENFNHVAALKEAELKDLVEAKKD</sequence>
<keyword evidence="3" id="KW-1185">Reference proteome</keyword>
<evidence type="ECO:0000313" key="3">
    <source>
        <dbReference type="Proteomes" id="UP000827092"/>
    </source>
</evidence>
<dbReference type="EMBL" id="JAFNEN010000134">
    <property type="protein sequence ID" value="KAG8192867.1"/>
    <property type="molecule type" value="Genomic_DNA"/>
</dbReference>
<dbReference type="Proteomes" id="UP000827092">
    <property type="component" value="Unassembled WGS sequence"/>
</dbReference>
<keyword evidence="1" id="KW-0175">Coiled coil</keyword>
<accession>A0AAV6V8C7</accession>
<organism evidence="2 3">
    <name type="scientific">Oedothorax gibbosus</name>
    <dbReference type="NCBI Taxonomy" id="931172"/>
    <lineage>
        <taxon>Eukaryota</taxon>
        <taxon>Metazoa</taxon>
        <taxon>Ecdysozoa</taxon>
        <taxon>Arthropoda</taxon>
        <taxon>Chelicerata</taxon>
        <taxon>Arachnida</taxon>
        <taxon>Araneae</taxon>
        <taxon>Araneomorphae</taxon>
        <taxon>Entelegynae</taxon>
        <taxon>Araneoidea</taxon>
        <taxon>Linyphiidae</taxon>
        <taxon>Erigoninae</taxon>
        <taxon>Oedothorax</taxon>
    </lineage>
</organism>